<name>A0A917V3V3_9HYPH</name>
<feature type="region of interest" description="Disordered" evidence="1">
    <location>
        <begin position="221"/>
        <end position="241"/>
    </location>
</feature>
<dbReference type="InterPro" id="IPR035931">
    <property type="entry name" value="YlxR-like_sf"/>
</dbReference>
<dbReference type="GO" id="GO:0003677">
    <property type="term" value="F:DNA binding"/>
    <property type="evidence" value="ECO:0007669"/>
    <property type="project" value="UniProtKB-KW"/>
</dbReference>
<dbReference type="CDD" id="cd00279">
    <property type="entry name" value="YlxR"/>
    <property type="match status" value="1"/>
</dbReference>
<feature type="compositionally biased region" description="Basic and acidic residues" evidence="1">
    <location>
        <begin position="1"/>
        <end position="17"/>
    </location>
</feature>
<feature type="domain" description="YlxR" evidence="2">
    <location>
        <begin position="23"/>
        <end position="96"/>
    </location>
</feature>
<dbReference type="Proteomes" id="UP000600449">
    <property type="component" value="Unassembled WGS sequence"/>
</dbReference>
<keyword evidence="4" id="KW-1185">Reference proteome</keyword>
<feature type="region of interest" description="Disordered" evidence="1">
    <location>
        <begin position="1"/>
        <end position="23"/>
    </location>
</feature>
<dbReference type="EMBL" id="BMMF01000005">
    <property type="protein sequence ID" value="GGK33214.1"/>
    <property type="molecule type" value="Genomic_DNA"/>
</dbReference>
<dbReference type="InterPro" id="IPR029064">
    <property type="entry name" value="Ribosomal_eL30-like_sf"/>
</dbReference>
<protein>
    <submittedName>
        <fullName evidence="3">DNA-binding protein</fullName>
    </submittedName>
</protein>
<dbReference type="PANTHER" id="PTHR34215">
    <property type="entry name" value="BLL0784 PROTEIN"/>
    <property type="match status" value="1"/>
</dbReference>
<dbReference type="SUPFAM" id="SSF64376">
    <property type="entry name" value="YlxR-like"/>
    <property type="match status" value="1"/>
</dbReference>
<dbReference type="NCBIfam" id="NF006622">
    <property type="entry name" value="PRK09190.1"/>
    <property type="match status" value="1"/>
</dbReference>
<dbReference type="AlphaFoldDB" id="A0A917V3V3"/>
<sequence length="241" mass="25857">MSETTGQDRAHAGEKAGRAAPRRTCVATREVRSPDELVRFVASPDGVVTPDLKRKLPGRGVWVSARREAVETAVKRRLFARGLKASVTVPEDLAAAIDAALVEDLRQGLALANKAGRVVTGFDTVVKTVGSKTVVVLVHASEAAEDGKRKIAQALRRRLGDASERVPIVTALAGHDLDLALGRSHVIHAALVAGAGSRIFLERWRRLCVYRGTIAMNAAPLDPEGAGLDDETNPQDRERNE</sequence>
<dbReference type="Gene3D" id="3.30.1230.10">
    <property type="entry name" value="YlxR-like"/>
    <property type="match status" value="1"/>
</dbReference>
<gene>
    <name evidence="3" type="ORF">GCM10011322_19960</name>
</gene>
<accession>A0A917V3V3</accession>
<dbReference type="SUPFAM" id="SSF55315">
    <property type="entry name" value="L30e-like"/>
    <property type="match status" value="1"/>
</dbReference>
<proteinExistence type="predicted"/>
<evidence type="ECO:0000313" key="4">
    <source>
        <dbReference type="Proteomes" id="UP000600449"/>
    </source>
</evidence>
<dbReference type="InterPro" id="IPR007393">
    <property type="entry name" value="YlxR_dom"/>
</dbReference>
<dbReference type="PANTHER" id="PTHR34215:SF1">
    <property type="entry name" value="YLXR DOMAIN-CONTAINING PROTEIN"/>
    <property type="match status" value="1"/>
</dbReference>
<keyword evidence="3" id="KW-0238">DNA-binding</keyword>
<evidence type="ECO:0000259" key="2">
    <source>
        <dbReference type="Pfam" id="PF04296"/>
    </source>
</evidence>
<comment type="caution">
    <text evidence="3">The sequence shown here is derived from an EMBL/GenBank/DDBJ whole genome shotgun (WGS) entry which is preliminary data.</text>
</comment>
<dbReference type="InterPro" id="IPR037465">
    <property type="entry name" value="YlxR"/>
</dbReference>
<dbReference type="RefSeq" id="WP_188912303.1">
    <property type="nucleotide sequence ID" value="NZ_BMMF01000005.1"/>
</dbReference>
<dbReference type="Pfam" id="PF04296">
    <property type="entry name" value="YlxR"/>
    <property type="match status" value="1"/>
</dbReference>
<evidence type="ECO:0000256" key="1">
    <source>
        <dbReference type="SAM" id="MobiDB-lite"/>
    </source>
</evidence>
<reference evidence="3 4" key="1">
    <citation type="journal article" date="2014" name="Int. J. Syst. Evol. Microbiol.">
        <title>Complete genome sequence of Corynebacterium casei LMG S-19264T (=DSM 44701T), isolated from a smear-ripened cheese.</title>
        <authorList>
            <consortium name="US DOE Joint Genome Institute (JGI-PGF)"/>
            <person name="Walter F."/>
            <person name="Albersmeier A."/>
            <person name="Kalinowski J."/>
            <person name="Ruckert C."/>
        </authorList>
    </citation>
    <scope>NUCLEOTIDE SEQUENCE [LARGE SCALE GENOMIC DNA]</scope>
    <source>
        <strain evidence="3 4">CGMCC 1.9161</strain>
    </source>
</reference>
<organism evidence="3 4">
    <name type="scientific">Salinarimonas ramus</name>
    <dbReference type="NCBI Taxonomy" id="690164"/>
    <lineage>
        <taxon>Bacteria</taxon>
        <taxon>Pseudomonadati</taxon>
        <taxon>Pseudomonadota</taxon>
        <taxon>Alphaproteobacteria</taxon>
        <taxon>Hyphomicrobiales</taxon>
        <taxon>Salinarimonadaceae</taxon>
        <taxon>Salinarimonas</taxon>
    </lineage>
</organism>
<dbReference type="Gene3D" id="3.30.1330.30">
    <property type="match status" value="1"/>
</dbReference>
<evidence type="ECO:0000313" key="3">
    <source>
        <dbReference type="EMBL" id="GGK33214.1"/>
    </source>
</evidence>